<reference evidence="2 3" key="1">
    <citation type="submission" date="2019-12" db="EMBL/GenBank/DDBJ databases">
        <title>The draft genomic sequence of strain Chitinophaga oryziterrae JCM 16595.</title>
        <authorList>
            <person name="Zhang X."/>
        </authorList>
    </citation>
    <scope>NUCLEOTIDE SEQUENCE [LARGE SCALE GENOMIC DNA]</scope>
    <source>
        <strain evidence="2 3">JCM 16595</strain>
    </source>
</reference>
<feature type="region of interest" description="Disordered" evidence="1">
    <location>
        <begin position="32"/>
        <end position="52"/>
    </location>
</feature>
<keyword evidence="3" id="KW-1185">Reference proteome</keyword>
<feature type="region of interest" description="Disordered" evidence="1">
    <location>
        <begin position="64"/>
        <end position="89"/>
    </location>
</feature>
<proteinExistence type="predicted"/>
<evidence type="ECO:0000256" key="1">
    <source>
        <dbReference type="SAM" id="MobiDB-lite"/>
    </source>
</evidence>
<dbReference type="OrthoDB" id="798537at2"/>
<organism evidence="2 3">
    <name type="scientific">Chitinophaga oryziterrae</name>
    <dbReference type="NCBI Taxonomy" id="1031224"/>
    <lineage>
        <taxon>Bacteria</taxon>
        <taxon>Pseudomonadati</taxon>
        <taxon>Bacteroidota</taxon>
        <taxon>Chitinophagia</taxon>
        <taxon>Chitinophagales</taxon>
        <taxon>Chitinophagaceae</taxon>
        <taxon>Chitinophaga</taxon>
    </lineage>
</organism>
<evidence type="ECO:0000313" key="3">
    <source>
        <dbReference type="Proteomes" id="UP000468388"/>
    </source>
</evidence>
<sequence>MNEEFEPHPDYIKGFNEGYILIKHMPELSDKLPASMGNSERGQGFQAGKNQYILEREKQLPSWLKSDRLSSLDKEDQERGKDKNDLDKE</sequence>
<name>A0A6N8JD54_9BACT</name>
<comment type="caution">
    <text evidence="2">The sequence shown here is derived from an EMBL/GenBank/DDBJ whole genome shotgun (WGS) entry which is preliminary data.</text>
</comment>
<accession>A0A6N8JD54</accession>
<dbReference type="RefSeq" id="WP_157301057.1">
    <property type="nucleotide sequence ID" value="NZ_BAAAZB010000002.1"/>
</dbReference>
<dbReference type="AlphaFoldDB" id="A0A6N8JD54"/>
<evidence type="ECO:0000313" key="2">
    <source>
        <dbReference type="EMBL" id="MVT42421.1"/>
    </source>
</evidence>
<dbReference type="Proteomes" id="UP000468388">
    <property type="component" value="Unassembled WGS sequence"/>
</dbReference>
<dbReference type="EMBL" id="WRXO01000005">
    <property type="protein sequence ID" value="MVT42421.1"/>
    <property type="molecule type" value="Genomic_DNA"/>
</dbReference>
<protein>
    <submittedName>
        <fullName evidence="2">Uncharacterized protein</fullName>
    </submittedName>
</protein>
<gene>
    <name evidence="2" type="ORF">GO495_17645</name>
</gene>